<proteinExistence type="predicted"/>
<dbReference type="RefSeq" id="WP_377246423.1">
    <property type="nucleotide sequence ID" value="NZ_JBHLXP010000004.1"/>
</dbReference>
<name>A0ABV6BIB0_9GAMM</name>
<organism evidence="3 4">
    <name type="scientific">Rheinheimera tilapiae</name>
    <dbReference type="NCBI Taxonomy" id="875043"/>
    <lineage>
        <taxon>Bacteria</taxon>
        <taxon>Pseudomonadati</taxon>
        <taxon>Pseudomonadota</taxon>
        <taxon>Gammaproteobacteria</taxon>
        <taxon>Chromatiales</taxon>
        <taxon>Chromatiaceae</taxon>
        <taxon>Rheinheimera</taxon>
    </lineage>
</organism>
<feature type="region of interest" description="Disordered" evidence="1">
    <location>
        <begin position="94"/>
        <end position="113"/>
    </location>
</feature>
<keyword evidence="4" id="KW-1185">Reference proteome</keyword>
<evidence type="ECO:0000256" key="2">
    <source>
        <dbReference type="SAM" id="SignalP"/>
    </source>
</evidence>
<gene>
    <name evidence="3" type="ORF">ACFFJP_16125</name>
</gene>
<dbReference type="Proteomes" id="UP001589813">
    <property type="component" value="Unassembled WGS sequence"/>
</dbReference>
<protein>
    <submittedName>
        <fullName evidence="3">Uncharacterized protein</fullName>
    </submittedName>
</protein>
<keyword evidence="2" id="KW-0732">Signal</keyword>
<evidence type="ECO:0000256" key="1">
    <source>
        <dbReference type="SAM" id="MobiDB-lite"/>
    </source>
</evidence>
<feature type="chain" id="PRO_5045297033" evidence="2">
    <location>
        <begin position="19"/>
        <end position="113"/>
    </location>
</feature>
<reference evidence="3 4" key="1">
    <citation type="submission" date="2024-09" db="EMBL/GenBank/DDBJ databases">
        <authorList>
            <person name="Sun Q."/>
            <person name="Mori K."/>
        </authorList>
    </citation>
    <scope>NUCLEOTIDE SEQUENCE [LARGE SCALE GENOMIC DNA]</scope>
    <source>
        <strain evidence="3 4">KCTC 23315</strain>
    </source>
</reference>
<evidence type="ECO:0000313" key="3">
    <source>
        <dbReference type="EMBL" id="MFC0049828.1"/>
    </source>
</evidence>
<evidence type="ECO:0000313" key="4">
    <source>
        <dbReference type="Proteomes" id="UP001589813"/>
    </source>
</evidence>
<feature type="signal peptide" evidence="2">
    <location>
        <begin position="1"/>
        <end position="18"/>
    </location>
</feature>
<comment type="caution">
    <text evidence="3">The sequence shown here is derived from an EMBL/GenBank/DDBJ whole genome shotgun (WGS) entry which is preliminary data.</text>
</comment>
<sequence>MTTLFRLCLLLTPLCFTACTIHKVGKHTAVTLDTGNDVVDAASYVVAGAKLQKKIHAEKLRNGELNNPNDPVVKQMNAAFEKAKDRKHGLVPVQQDSADTSLVVKKTSQSGGG</sequence>
<accession>A0ABV6BIB0</accession>
<dbReference type="EMBL" id="JBHLXP010000004">
    <property type="protein sequence ID" value="MFC0049828.1"/>
    <property type="molecule type" value="Genomic_DNA"/>
</dbReference>